<dbReference type="Pfam" id="PF23598">
    <property type="entry name" value="LRR_14"/>
    <property type="match status" value="1"/>
</dbReference>
<evidence type="ECO:0000313" key="11">
    <source>
        <dbReference type="EnsemblPlants" id="TraesCS6B02G161400.1.cds1"/>
    </source>
</evidence>
<evidence type="ECO:0000256" key="5">
    <source>
        <dbReference type="ARBA" id="ARBA00022821"/>
    </source>
</evidence>
<dbReference type="GeneID" id="123136411"/>
<reference evidence="11" key="1">
    <citation type="submission" date="2018-08" db="EMBL/GenBank/DDBJ databases">
        <authorList>
            <person name="Rossello M."/>
        </authorList>
    </citation>
    <scope>NUCLEOTIDE SEQUENCE [LARGE SCALE GENOMIC DNA]</scope>
    <source>
        <strain evidence="11">cv. Chinese Spring</strain>
    </source>
</reference>
<dbReference type="STRING" id="4565.A0A3B6PKJ7"/>
<dbReference type="GO" id="GO:0042742">
    <property type="term" value="P:defense response to bacterium"/>
    <property type="evidence" value="ECO:0007669"/>
    <property type="project" value="UniProtKB-ARBA"/>
</dbReference>
<feature type="domain" description="Disease resistance N-terminal" evidence="8">
    <location>
        <begin position="5"/>
        <end position="105"/>
    </location>
</feature>
<evidence type="ECO:0008006" key="13">
    <source>
        <dbReference type="Google" id="ProtNLM"/>
    </source>
</evidence>
<keyword evidence="12" id="KW-1185">Reference proteome</keyword>
<dbReference type="InterPro" id="IPR002182">
    <property type="entry name" value="NB-ARC"/>
</dbReference>
<dbReference type="PANTHER" id="PTHR23155">
    <property type="entry name" value="DISEASE RESISTANCE PROTEIN RP"/>
    <property type="match status" value="1"/>
</dbReference>
<evidence type="ECO:0000259" key="8">
    <source>
        <dbReference type="Pfam" id="PF18052"/>
    </source>
</evidence>
<feature type="domain" description="NB-ARC" evidence="7">
    <location>
        <begin position="181"/>
        <end position="353"/>
    </location>
</feature>
<keyword evidence="6" id="KW-0175">Coiled coil</keyword>
<dbReference type="FunFam" id="3.40.50.300:FF:001091">
    <property type="entry name" value="Probable disease resistance protein At1g61300"/>
    <property type="match status" value="1"/>
</dbReference>
<dbReference type="GO" id="GO:0009626">
    <property type="term" value="P:plant-type hypersensitive response"/>
    <property type="evidence" value="ECO:0007669"/>
    <property type="project" value="UniProtKB-ARBA"/>
</dbReference>
<dbReference type="Gramene" id="TraesJAG6B03G03475940.1">
    <property type="protein sequence ID" value="TraesJAG6B03G03475940.1.CDS1"/>
    <property type="gene ID" value="TraesJAG6B03G03475940"/>
</dbReference>
<evidence type="ECO:0000256" key="3">
    <source>
        <dbReference type="ARBA" id="ARBA00022737"/>
    </source>
</evidence>
<keyword evidence="2" id="KW-0433">Leucine-rich repeat</keyword>
<keyword evidence="5" id="KW-0611">Plant defense</keyword>
<dbReference type="Gramene" id="TraesCS6B03G0409000.1">
    <property type="protein sequence ID" value="TraesCS6B03G0409000.1.CDS1"/>
    <property type="gene ID" value="TraesCS6B03G0409000"/>
</dbReference>
<dbReference type="FunFam" id="1.10.10.10:FF:000322">
    <property type="entry name" value="Probable disease resistance protein At1g63360"/>
    <property type="match status" value="1"/>
</dbReference>
<dbReference type="Gramene" id="TraesSTA6B03G03476340.1">
    <property type="protein sequence ID" value="TraesSTA6B03G03476340.1.CDS1"/>
    <property type="gene ID" value="TraesSTA6B03G03476340"/>
</dbReference>
<dbReference type="Gramene" id="TraesRN6B0100394400.1">
    <property type="protein sequence ID" value="TraesRN6B0100394400.1"/>
    <property type="gene ID" value="TraesRN6B0100394400"/>
</dbReference>
<dbReference type="InterPro" id="IPR055414">
    <property type="entry name" value="LRR_R13L4/SHOC2-like"/>
</dbReference>
<dbReference type="PRINTS" id="PR00364">
    <property type="entry name" value="DISEASERSIST"/>
</dbReference>
<keyword evidence="3" id="KW-0677">Repeat</keyword>
<dbReference type="Gramene" id="TraesNOR6B03G03519140.1">
    <property type="protein sequence ID" value="TraesNOR6B03G03519140.1.CDS1"/>
    <property type="gene ID" value="TraesNOR6B03G03519140"/>
</dbReference>
<dbReference type="GO" id="GO:0043531">
    <property type="term" value="F:ADP binding"/>
    <property type="evidence" value="ECO:0007669"/>
    <property type="project" value="InterPro"/>
</dbReference>
<dbReference type="SMR" id="A0A3B6PKJ7"/>
<evidence type="ECO:0000259" key="10">
    <source>
        <dbReference type="Pfam" id="PF23598"/>
    </source>
</evidence>
<dbReference type="Pfam" id="PF23559">
    <property type="entry name" value="WHD_DRP"/>
    <property type="match status" value="1"/>
</dbReference>
<name>A0A3B6PKJ7_WHEAT</name>
<evidence type="ECO:0000256" key="6">
    <source>
        <dbReference type="ARBA" id="ARBA00023054"/>
    </source>
</evidence>
<keyword evidence="4" id="KW-0547">Nucleotide-binding</keyword>
<dbReference type="EnsemblPlants" id="TraesCS6B02G161400.1">
    <property type="protein sequence ID" value="TraesCS6B02G161400.1.cds1"/>
    <property type="gene ID" value="TraesCS6B02G161400"/>
</dbReference>
<evidence type="ECO:0000256" key="2">
    <source>
        <dbReference type="ARBA" id="ARBA00022614"/>
    </source>
</evidence>
<dbReference type="PANTHER" id="PTHR23155:SF1182">
    <property type="entry name" value="OS07G0186500 PROTEIN"/>
    <property type="match status" value="1"/>
</dbReference>
<dbReference type="Gene3D" id="3.40.50.300">
    <property type="entry name" value="P-loop containing nucleotide triphosphate hydrolases"/>
    <property type="match status" value="1"/>
</dbReference>
<dbReference type="Pfam" id="PF00931">
    <property type="entry name" value="NB-ARC"/>
    <property type="match status" value="1"/>
</dbReference>
<dbReference type="InterPro" id="IPR036388">
    <property type="entry name" value="WH-like_DNA-bd_sf"/>
</dbReference>
<dbReference type="Gramene" id="TraesROB_scaffold_000820_01G000200.1">
    <property type="protein sequence ID" value="TraesROB_scaffold_000820_01G000200.1"/>
    <property type="gene ID" value="TraesROB_scaffold_000820_01G000200"/>
</dbReference>
<evidence type="ECO:0000313" key="12">
    <source>
        <dbReference type="Proteomes" id="UP000019116"/>
    </source>
</evidence>
<dbReference type="InterPro" id="IPR044974">
    <property type="entry name" value="Disease_R_plants"/>
</dbReference>
<dbReference type="Gene3D" id="1.20.5.4130">
    <property type="match status" value="1"/>
</dbReference>
<evidence type="ECO:0000256" key="4">
    <source>
        <dbReference type="ARBA" id="ARBA00022741"/>
    </source>
</evidence>
<reference evidence="11" key="2">
    <citation type="submission" date="2018-10" db="UniProtKB">
        <authorList>
            <consortium name="EnsemblPlants"/>
        </authorList>
    </citation>
    <scope>IDENTIFICATION</scope>
</reference>
<dbReference type="InterPro" id="IPR042197">
    <property type="entry name" value="Apaf_helical"/>
</dbReference>
<dbReference type="Gene3D" id="1.10.10.10">
    <property type="entry name" value="Winged helix-like DNA-binding domain superfamily/Winged helix DNA-binding domain"/>
    <property type="match status" value="1"/>
</dbReference>
<feature type="domain" description="Disease resistance protein winged helix" evidence="9">
    <location>
        <begin position="442"/>
        <end position="513"/>
    </location>
</feature>
<dbReference type="Gramene" id="TraesJUL6B03G03513650.1">
    <property type="protein sequence ID" value="TraesJUL6B03G03513650.1.CDS1"/>
    <property type="gene ID" value="TraesJUL6B03G03513650"/>
</dbReference>
<dbReference type="Gramene" id="TraesSYM6B03G03429720.1">
    <property type="protein sequence ID" value="TraesSYM6B03G03429720.1.CDS1"/>
    <property type="gene ID" value="TraesSYM6B03G03429720"/>
</dbReference>
<dbReference type="InterPro" id="IPR032675">
    <property type="entry name" value="LRR_dom_sf"/>
</dbReference>
<gene>
    <name evidence="11" type="primary">LOC123136411</name>
</gene>
<accession>A0A3B6PKJ7</accession>
<dbReference type="Gramene" id="TraesARI6B03G03443880.1">
    <property type="protein sequence ID" value="TraesARI6B03G03443880.1.CDS1"/>
    <property type="gene ID" value="TraesARI6B03G03443880"/>
</dbReference>
<dbReference type="Gramene" id="TraesLDM6B03G03490160.1">
    <property type="protein sequence ID" value="TraesLDM6B03G03490160.1.CDS1"/>
    <property type="gene ID" value="TraesLDM6B03G03490160"/>
</dbReference>
<dbReference type="InterPro" id="IPR058922">
    <property type="entry name" value="WHD_DRP"/>
</dbReference>
<dbReference type="Gramene" id="TraesPARA_EIv1.0_2036100.1">
    <property type="protein sequence ID" value="TraesPARA_EIv1.0_2036100.1.CDS1"/>
    <property type="gene ID" value="TraesPARA_EIv1.0_2036100"/>
</dbReference>
<feature type="domain" description="Disease resistance R13L4/SHOC-2-like LRR" evidence="10">
    <location>
        <begin position="559"/>
        <end position="882"/>
    </location>
</feature>
<proteinExistence type="inferred from homology"/>
<sequence>MAEAVVFYVLEKIGDALAEEGLNLLRSQLGRETSVLPEIKDSMTHLKSQFNITKAFLAEQQNYSSQGAAYDAWLDEVKNVAHKTEDVIDEFTYLTGQTSRKGSKLMGLFRRSTNLDEWHEIARQLKQIEVTLQKLMSTRELYGISVGEHKGDNSLGQESYQELWSDSTYFDTEEDIFGNKEEKAKLNHLLMHGPETRNIIAICGMGGIGKTTLARGIYKNKEIENAFNCRAWITMSQKYKVEDLLRGILRQVREKNVNIHDQIDTMDRVNLVQTLRSYLQDKKYLVMLDDMWSRDAWALLNHALPENNIGSRIVITTRIEGVASIVNNDCRIEPKRLPWKDAWDLFCHKAFQRIDGKRCPEFLNHLVEKIIQKCDGLPLAIVVIGSLLNYTNADEKEWNMFYSQLSWHIDKNPELNHLKNILSLSFNSLPGNLKNCFMYCCLFPEDYLIRRKRIIRLWIAEGFVEERGAGTTLEEVAEEYLQELVHRSLLQVVERNQSGRAKGFQMHDIVREITIARCRSERFSLVAEDPRQTKLGIEARRVSVLKGAEAVESAAGARQLRSFLLFDEKVNDAWFQKAFANFRLLTVLSLEGANIEKLPDIVTDLFNLNYLDLKGSKVKEIPKSIGKLRKLQLLNIEGTNVMELPGEIRMLTKLRLLRAGCAVAGEGFIVFRAVRLLSQIYHLNDLQVLGDIVASEGLVDNLGKLTQLRSFGIFVEKIKYLKNICTSIRRMPNLVRFGIVSCIEELVLDLDNFGHVPSLEWLRLRGKLHGGVALPMLFSFTKLTFLSLEWSRLQVDPLPSISHMSNLGQLSLQRAYDGQLLTFRAGWFPKLKELHLIHMEHLNFIEMEAGTMQNLDYVQLIDLRSMITVSHGFQHLTSVQKLVLADMPEEFIESARGEDWVYIQHIPSVVNIKIEK</sequence>
<dbReference type="GO" id="GO:0002758">
    <property type="term" value="P:innate immune response-activating signaling pathway"/>
    <property type="evidence" value="ECO:0007669"/>
    <property type="project" value="UniProtKB-ARBA"/>
</dbReference>
<dbReference type="Gramene" id="TraesPARA_EIv1.0_2036100.2">
    <property type="protein sequence ID" value="TraesPARA_EIv1.0_2036100.2.CDS1"/>
    <property type="gene ID" value="TraesPARA_EIv1.0_2036100"/>
</dbReference>
<dbReference type="Pfam" id="PF18052">
    <property type="entry name" value="Rx_N"/>
    <property type="match status" value="1"/>
</dbReference>
<protein>
    <recommendedName>
        <fullName evidence="13">Disease resistance protein RPM1-like</fullName>
    </recommendedName>
</protein>
<dbReference type="RefSeq" id="XP_044411702.1">
    <property type="nucleotide sequence ID" value="XM_044555767.1"/>
</dbReference>
<dbReference type="Gramene" id="TraesCS6B02G161400.1">
    <property type="protein sequence ID" value="TraesCS6B02G161400.1.cds1"/>
    <property type="gene ID" value="TraesCS6B02G161400"/>
</dbReference>
<dbReference type="Proteomes" id="UP000019116">
    <property type="component" value="Chromosome 6B"/>
</dbReference>
<dbReference type="InterPro" id="IPR041118">
    <property type="entry name" value="Rx_N"/>
</dbReference>
<dbReference type="InterPro" id="IPR027417">
    <property type="entry name" value="P-loop_NTPase"/>
</dbReference>
<dbReference type="OMA" id="DWHIIAT"/>
<comment type="similarity">
    <text evidence="1">Belongs to the disease resistance NB-LRR family.</text>
</comment>
<evidence type="ECO:0000256" key="1">
    <source>
        <dbReference type="ARBA" id="ARBA00008894"/>
    </source>
</evidence>
<organism evidence="11">
    <name type="scientific">Triticum aestivum</name>
    <name type="common">Wheat</name>
    <dbReference type="NCBI Taxonomy" id="4565"/>
    <lineage>
        <taxon>Eukaryota</taxon>
        <taxon>Viridiplantae</taxon>
        <taxon>Streptophyta</taxon>
        <taxon>Embryophyta</taxon>
        <taxon>Tracheophyta</taxon>
        <taxon>Spermatophyta</taxon>
        <taxon>Magnoliopsida</taxon>
        <taxon>Liliopsida</taxon>
        <taxon>Poales</taxon>
        <taxon>Poaceae</taxon>
        <taxon>BOP clade</taxon>
        <taxon>Pooideae</taxon>
        <taxon>Triticodae</taxon>
        <taxon>Triticeae</taxon>
        <taxon>Triticinae</taxon>
        <taxon>Triticum</taxon>
    </lineage>
</organism>
<dbReference type="Gene3D" id="1.10.8.430">
    <property type="entry name" value="Helical domain of apoptotic protease-activating factors"/>
    <property type="match status" value="1"/>
</dbReference>
<dbReference type="SUPFAM" id="SSF52540">
    <property type="entry name" value="P-loop containing nucleoside triphosphate hydrolases"/>
    <property type="match status" value="1"/>
</dbReference>
<dbReference type="SUPFAM" id="SSF52058">
    <property type="entry name" value="L domain-like"/>
    <property type="match status" value="1"/>
</dbReference>
<evidence type="ECO:0000259" key="7">
    <source>
        <dbReference type="Pfam" id="PF00931"/>
    </source>
</evidence>
<dbReference type="OrthoDB" id="598235at2759"/>
<dbReference type="AlphaFoldDB" id="A0A3B6PKJ7"/>
<dbReference type="Gene3D" id="3.80.10.10">
    <property type="entry name" value="Ribonuclease Inhibitor"/>
    <property type="match status" value="1"/>
</dbReference>
<dbReference type="RefSeq" id="XP_044411701.1">
    <property type="nucleotide sequence ID" value="XM_044555766.1"/>
</dbReference>
<evidence type="ECO:0000259" key="9">
    <source>
        <dbReference type="Pfam" id="PF23559"/>
    </source>
</evidence>